<feature type="transmembrane region" description="Helical" evidence="5">
    <location>
        <begin position="298"/>
        <end position="315"/>
    </location>
</feature>
<feature type="transmembrane region" description="Helical" evidence="5">
    <location>
        <begin position="230"/>
        <end position="253"/>
    </location>
</feature>
<dbReference type="EnsemblMetazoa" id="G28178.1">
    <property type="protein sequence ID" value="G28178.1:cds"/>
    <property type="gene ID" value="G28178"/>
</dbReference>
<dbReference type="CDD" id="cd19051">
    <property type="entry name" value="LGIC_TM_cation"/>
    <property type="match status" value="1"/>
</dbReference>
<feature type="transmembrane region" description="Helical" evidence="5">
    <location>
        <begin position="352"/>
        <end position="370"/>
    </location>
</feature>
<dbReference type="Gene3D" id="2.70.170.10">
    <property type="entry name" value="Neurotransmitter-gated ion-channel ligand-binding domain"/>
    <property type="match status" value="1"/>
</dbReference>
<dbReference type="InterPro" id="IPR006202">
    <property type="entry name" value="Neur_chan_lig-bd"/>
</dbReference>
<evidence type="ECO:0000256" key="3">
    <source>
        <dbReference type="ARBA" id="ARBA00022989"/>
    </source>
</evidence>
<dbReference type="CDD" id="cd18989">
    <property type="entry name" value="LGIC_ECD_cation"/>
    <property type="match status" value="1"/>
</dbReference>
<dbReference type="SUPFAM" id="SSF63712">
    <property type="entry name" value="Nicotinic receptor ligand binding domain-like"/>
    <property type="match status" value="1"/>
</dbReference>
<proteinExistence type="predicted"/>
<protein>
    <recommendedName>
        <fullName evidence="11">Neuronal acetylcholine receptor subunit alpha-6</fullName>
    </recommendedName>
</protein>
<dbReference type="PANTHER" id="PTHR18945">
    <property type="entry name" value="NEUROTRANSMITTER GATED ION CHANNEL"/>
    <property type="match status" value="1"/>
</dbReference>
<accession>A0A8W8LIL8</accession>
<feature type="signal peptide" evidence="6">
    <location>
        <begin position="1"/>
        <end position="16"/>
    </location>
</feature>
<evidence type="ECO:0000256" key="5">
    <source>
        <dbReference type="SAM" id="Phobius"/>
    </source>
</evidence>
<dbReference type="GO" id="GO:0004888">
    <property type="term" value="F:transmembrane signaling receptor activity"/>
    <property type="evidence" value="ECO:0007669"/>
    <property type="project" value="InterPro"/>
</dbReference>
<keyword evidence="3 5" id="KW-1133">Transmembrane helix</keyword>
<dbReference type="AlphaFoldDB" id="A0A8W8LIL8"/>
<evidence type="ECO:0000313" key="10">
    <source>
        <dbReference type="Proteomes" id="UP000005408"/>
    </source>
</evidence>
<evidence type="ECO:0008006" key="11">
    <source>
        <dbReference type="Google" id="ProtNLM"/>
    </source>
</evidence>
<dbReference type="GO" id="GO:0016020">
    <property type="term" value="C:membrane"/>
    <property type="evidence" value="ECO:0007669"/>
    <property type="project" value="UniProtKB-SubCell"/>
</dbReference>
<dbReference type="InterPro" id="IPR036719">
    <property type="entry name" value="Neuro-gated_channel_TM_sf"/>
</dbReference>
<evidence type="ECO:0000313" key="9">
    <source>
        <dbReference type="EnsemblMetazoa" id="G28178.1:cds"/>
    </source>
</evidence>
<evidence type="ECO:0000256" key="6">
    <source>
        <dbReference type="SAM" id="SignalP"/>
    </source>
</evidence>
<feature type="transmembrane region" description="Helical" evidence="5">
    <location>
        <begin position="260"/>
        <end position="278"/>
    </location>
</feature>
<dbReference type="SUPFAM" id="SSF90112">
    <property type="entry name" value="Neurotransmitter-gated ion-channel transmembrane pore"/>
    <property type="match status" value="1"/>
</dbReference>
<keyword evidence="4 5" id="KW-0472">Membrane</keyword>
<dbReference type="Gene3D" id="1.20.58.390">
    <property type="entry name" value="Neurotransmitter-gated ion-channel transmembrane domain"/>
    <property type="match status" value="1"/>
</dbReference>
<comment type="subcellular location">
    <subcellularLocation>
        <location evidence="1">Membrane</location>
        <topology evidence="1">Multi-pass membrane protein</topology>
    </subcellularLocation>
</comment>
<reference evidence="9" key="1">
    <citation type="submission" date="2022-08" db="UniProtKB">
        <authorList>
            <consortium name="EnsemblMetazoa"/>
        </authorList>
    </citation>
    <scope>IDENTIFICATION</scope>
    <source>
        <strain evidence="9">05x7-T-G4-1.051#20</strain>
    </source>
</reference>
<keyword evidence="6" id="KW-0732">Signal</keyword>
<evidence type="ECO:0000256" key="1">
    <source>
        <dbReference type="ARBA" id="ARBA00004141"/>
    </source>
</evidence>
<dbReference type="Pfam" id="PF02931">
    <property type="entry name" value="Neur_chan_LBD"/>
    <property type="match status" value="1"/>
</dbReference>
<dbReference type="Proteomes" id="UP000005408">
    <property type="component" value="Unassembled WGS sequence"/>
</dbReference>
<feature type="domain" description="Neurotransmitter-gated ion-channel ligand-binding" evidence="7">
    <location>
        <begin position="24"/>
        <end position="227"/>
    </location>
</feature>
<dbReference type="InterPro" id="IPR006201">
    <property type="entry name" value="Neur_channel"/>
</dbReference>
<dbReference type="InterPro" id="IPR006029">
    <property type="entry name" value="Neurotrans-gated_channel_TM"/>
</dbReference>
<organism evidence="9 10">
    <name type="scientific">Magallana gigas</name>
    <name type="common">Pacific oyster</name>
    <name type="synonym">Crassostrea gigas</name>
    <dbReference type="NCBI Taxonomy" id="29159"/>
    <lineage>
        <taxon>Eukaryota</taxon>
        <taxon>Metazoa</taxon>
        <taxon>Spiralia</taxon>
        <taxon>Lophotrochozoa</taxon>
        <taxon>Mollusca</taxon>
        <taxon>Bivalvia</taxon>
        <taxon>Autobranchia</taxon>
        <taxon>Pteriomorphia</taxon>
        <taxon>Ostreida</taxon>
        <taxon>Ostreoidea</taxon>
        <taxon>Ostreidae</taxon>
        <taxon>Magallana</taxon>
    </lineage>
</organism>
<evidence type="ECO:0000259" key="7">
    <source>
        <dbReference type="Pfam" id="PF02931"/>
    </source>
</evidence>
<evidence type="ECO:0000259" key="8">
    <source>
        <dbReference type="Pfam" id="PF02932"/>
    </source>
</evidence>
<evidence type="ECO:0000256" key="2">
    <source>
        <dbReference type="ARBA" id="ARBA00022692"/>
    </source>
</evidence>
<dbReference type="GO" id="GO:0005230">
    <property type="term" value="F:extracellular ligand-gated monoatomic ion channel activity"/>
    <property type="evidence" value="ECO:0007669"/>
    <property type="project" value="InterPro"/>
</dbReference>
<keyword evidence="2 5" id="KW-0812">Transmembrane</keyword>
<feature type="chain" id="PRO_5036499893" description="Neuronal acetylcholine receptor subunit alpha-6" evidence="6">
    <location>
        <begin position="17"/>
        <end position="384"/>
    </location>
</feature>
<keyword evidence="10" id="KW-1185">Reference proteome</keyword>
<feature type="domain" description="Neurotransmitter-gated ion-channel transmembrane" evidence="8">
    <location>
        <begin position="236"/>
        <end position="325"/>
    </location>
</feature>
<dbReference type="Pfam" id="PF02932">
    <property type="entry name" value="Neur_chan_memb"/>
    <property type="match status" value="1"/>
</dbReference>
<evidence type="ECO:0000256" key="4">
    <source>
        <dbReference type="ARBA" id="ARBA00023136"/>
    </source>
</evidence>
<sequence length="384" mass="44308">MKAFLLILCSFQCVEGYSIKQKAQLHANLSSGYDRMIRPGLNQTVPTIININFYLTSLEEFAMEKSKMTVMGSFGLEWTDSRLTWNSTAFDGDLNQTSLFVSNIWAPYFILFNPHHEQMPILSGEQSCNVYANGKIFCLPSDRFVVICSNSIDFYPFDTQNCTLRFYVPGYLASDIVFQPLSPTIQMDYFEENGQWFVRDTKNYINRYIFNGIKVEVLQLEVIMQRRSKYYVFSFLLPTIYINFLQIFVFILPADSNERVGFSIGVLLCVVIFLTIILDKLPVSPDVSKFMTKLLWDMVFGSLIVLAVVLTSRIYHKEDAVKLPRFMKKILRIKEENTAVHPKKITKSLDKIFLIAFTTAIVLNISLYFIRCKLAGANLSYFSY</sequence>
<dbReference type="InterPro" id="IPR038050">
    <property type="entry name" value="Neuro_actylchol_rec"/>
</dbReference>
<dbReference type="InterPro" id="IPR036734">
    <property type="entry name" value="Neur_chan_lig-bd_sf"/>
</dbReference>
<dbReference type="PRINTS" id="PR00252">
    <property type="entry name" value="NRIONCHANNEL"/>
</dbReference>
<name>A0A8W8LIL8_MAGGI</name>